<reference evidence="7 8" key="1">
    <citation type="submission" date="2017-08" db="EMBL/GenBank/DDBJ databases">
        <authorList>
            <person name="Chaillou S."/>
        </authorList>
    </citation>
    <scope>NUCLEOTIDE SEQUENCE [LARGE SCALE GENOMIC DNA]</scope>
    <source>
        <strain evidence="7 8">MFPA15A1205</strain>
    </source>
</reference>
<dbReference type="Proteomes" id="UP000219564">
    <property type="component" value="Unassembled WGS sequence"/>
</dbReference>
<evidence type="ECO:0000313" key="8">
    <source>
        <dbReference type="Proteomes" id="UP000219564"/>
    </source>
</evidence>
<dbReference type="PANTHER" id="PTHR43133:SF63">
    <property type="entry name" value="RNA POLYMERASE SIGMA FACTOR FECI-RELATED"/>
    <property type="match status" value="1"/>
</dbReference>
<accession>A0AAX2HDG1</accession>
<organism evidence="7 8">
    <name type="scientific">Pseudomonas lundensis</name>
    <dbReference type="NCBI Taxonomy" id="86185"/>
    <lineage>
        <taxon>Bacteria</taxon>
        <taxon>Pseudomonadati</taxon>
        <taxon>Pseudomonadota</taxon>
        <taxon>Gammaproteobacteria</taxon>
        <taxon>Pseudomonadales</taxon>
        <taxon>Pseudomonadaceae</taxon>
        <taxon>Pseudomonas</taxon>
    </lineage>
</organism>
<dbReference type="InterPro" id="IPR013324">
    <property type="entry name" value="RNA_pol_sigma_r3/r4-like"/>
</dbReference>
<dbReference type="Pfam" id="PF08281">
    <property type="entry name" value="Sigma70_r4_2"/>
    <property type="match status" value="1"/>
</dbReference>
<protein>
    <submittedName>
        <fullName evidence="7">RNA polymerase, sigma 19 factor KpLE2 phage-like element</fullName>
    </submittedName>
</protein>
<name>A0AAX2HDG1_9PSED</name>
<dbReference type="SUPFAM" id="SSF88946">
    <property type="entry name" value="Sigma2 domain of RNA polymerase sigma factors"/>
    <property type="match status" value="1"/>
</dbReference>
<dbReference type="InterPro" id="IPR013249">
    <property type="entry name" value="RNA_pol_sigma70_r4_t2"/>
</dbReference>
<feature type="domain" description="RNA polymerase sigma-70 region 2" evidence="5">
    <location>
        <begin position="17"/>
        <end position="81"/>
    </location>
</feature>
<dbReference type="GO" id="GO:0006352">
    <property type="term" value="P:DNA-templated transcription initiation"/>
    <property type="evidence" value="ECO:0007669"/>
    <property type="project" value="InterPro"/>
</dbReference>
<dbReference type="GO" id="GO:0003677">
    <property type="term" value="F:DNA binding"/>
    <property type="evidence" value="ECO:0007669"/>
    <property type="project" value="InterPro"/>
</dbReference>
<evidence type="ECO:0000256" key="3">
    <source>
        <dbReference type="ARBA" id="ARBA00023082"/>
    </source>
</evidence>
<dbReference type="InterPro" id="IPR013325">
    <property type="entry name" value="RNA_pol_sigma_r2"/>
</dbReference>
<dbReference type="Pfam" id="PF04542">
    <property type="entry name" value="Sigma70_r2"/>
    <property type="match status" value="1"/>
</dbReference>
<dbReference type="Gene3D" id="1.10.10.10">
    <property type="entry name" value="Winged helix-like DNA-binding domain superfamily/Winged helix DNA-binding domain"/>
    <property type="match status" value="1"/>
</dbReference>
<evidence type="ECO:0000259" key="5">
    <source>
        <dbReference type="Pfam" id="PF04542"/>
    </source>
</evidence>
<evidence type="ECO:0000259" key="6">
    <source>
        <dbReference type="Pfam" id="PF08281"/>
    </source>
</evidence>
<evidence type="ECO:0000256" key="1">
    <source>
        <dbReference type="ARBA" id="ARBA00010641"/>
    </source>
</evidence>
<dbReference type="InterPro" id="IPR014284">
    <property type="entry name" value="RNA_pol_sigma-70_dom"/>
</dbReference>
<keyword evidence="2" id="KW-0805">Transcription regulation</keyword>
<dbReference type="EMBL" id="OBKZ01000045">
    <property type="protein sequence ID" value="SOB54304.1"/>
    <property type="molecule type" value="Genomic_DNA"/>
</dbReference>
<keyword evidence="3" id="KW-0731">Sigma factor</keyword>
<dbReference type="InterPro" id="IPR036388">
    <property type="entry name" value="WH-like_DNA-bd_sf"/>
</dbReference>
<dbReference type="InterPro" id="IPR039425">
    <property type="entry name" value="RNA_pol_sigma-70-like"/>
</dbReference>
<dbReference type="PANTHER" id="PTHR43133">
    <property type="entry name" value="RNA POLYMERASE ECF-TYPE SIGMA FACTO"/>
    <property type="match status" value="1"/>
</dbReference>
<evidence type="ECO:0000313" key="7">
    <source>
        <dbReference type="EMBL" id="SOB54304.1"/>
    </source>
</evidence>
<dbReference type="SUPFAM" id="SSF88659">
    <property type="entry name" value="Sigma3 and sigma4 domains of RNA polymerase sigma factors"/>
    <property type="match status" value="1"/>
</dbReference>
<comment type="caution">
    <text evidence="7">The sequence shown here is derived from an EMBL/GenBank/DDBJ whole genome shotgun (WGS) entry which is preliminary data.</text>
</comment>
<dbReference type="AlphaFoldDB" id="A0AAX2HDG1"/>
<evidence type="ECO:0000256" key="2">
    <source>
        <dbReference type="ARBA" id="ARBA00023015"/>
    </source>
</evidence>
<evidence type="ECO:0000256" key="4">
    <source>
        <dbReference type="ARBA" id="ARBA00023163"/>
    </source>
</evidence>
<gene>
    <name evidence="7" type="primary">fecI</name>
    <name evidence="7" type="ORF">PLUA15_50177</name>
</gene>
<dbReference type="GO" id="GO:0016987">
    <property type="term" value="F:sigma factor activity"/>
    <property type="evidence" value="ECO:0007669"/>
    <property type="project" value="UniProtKB-KW"/>
</dbReference>
<proteinExistence type="inferred from homology"/>
<dbReference type="Gene3D" id="1.10.1740.10">
    <property type="match status" value="1"/>
</dbReference>
<feature type="domain" description="RNA polymerase sigma factor 70 region 4 type 2" evidence="6">
    <location>
        <begin position="114"/>
        <end position="165"/>
    </location>
</feature>
<dbReference type="InterPro" id="IPR007627">
    <property type="entry name" value="RNA_pol_sigma70_r2"/>
</dbReference>
<dbReference type="NCBIfam" id="TIGR02937">
    <property type="entry name" value="sigma70-ECF"/>
    <property type="match status" value="1"/>
</dbReference>
<keyword evidence="4" id="KW-0804">Transcription</keyword>
<comment type="similarity">
    <text evidence="1">Belongs to the sigma-70 factor family. ECF subfamily.</text>
</comment>
<sequence length="172" mass="19357">MGGMFMSALDRSALHQLYSDHNSWLKGWLRVRLGNAADAADLAQDTFVRVMTARIDTPIREPRGYLSAIARSLLIDKSRRRTIEQAYLQALSLRPEPVDVSPETRLSIIEMLVSIDTLLDELGSRTRDIFLAVQLEGLSYVATAERYGVSVTTVKNHLIRAMTRCLLLLEPE</sequence>